<gene>
    <name evidence="1" type="ORF">V6N11_060127</name>
</gene>
<protein>
    <submittedName>
        <fullName evidence="1">Uncharacterized protein</fullName>
    </submittedName>
</protein>
<dbReference type="Proteomes" id="UP001396334">
    <property type="component" value="Unassembled WGS sequence"/>
</dbReference>
<comment type="caution">
    <text evidence="1">The sequence shown here is derived from an EMBL/GenBank/DDBJ whole genome shotgun (WGS) entry which is preliminary data.</text>
</comment>
<evidence type="ECO:0000313" key="1">
    <source>
        <dbReference type="EMBL" id="KAK8982806.1"/>
    </source>
</evidence>
<proteinExistence type="predicted"/>
<name>A0ABR2P327_9ROSI</name>
<evidence type="ECO:0000313" key="2">
    <source>
        <dbReference type="Proteomes" id="UP001396334"/>
    </source>
</evidence>
<sequence length="90" mass="10282">MAQIQKEKKELKETLEQKIQHLEGEGRGRRRKPLIRGGVEEVVGFDIYNSLGESQEYADERILPYVRNEVADKPSTSMGDALEAKIRNLP</sequence>
<dbReference type="EMBL" id="JBBPBN010000084">
    <property type="protein sequence ID" value="KAK8982806.1"/>
    <property type="molecule type" value="Genomic_DNA"/>
</dbReference>
<accession>A0ABR2P327</accession>
<reference evidence="1 2" key="1">
    <citation type="journal article" date="2024" name="G3 (Bethesda)">
        <title>Genome assembly of Hibiscus sabdariffa L. provides insights into metabolisms of medicinal natural products.</title>
        <authorList>
            <person name="Kim T."/>
        </authorList>
    </citation>
    <scope>NUCLEOTIDE SEQUENCE [LARGE SCALE GENOMIC DNA]</scope>
    <source>
        <strain evidence="1">TK-2024</strain>
        <tissue evidence="1">Old leaves</tissue>
    </source>
</reference>
<organism evidence="1 2">
    <name type="scientific">Hibiscus sabdariffa</name>
    <name type="common">roselle</name>
    <dbReference type="NCBI Taxonomy" id="183260"/>
    <lineage>
        <taxon>Eukaryota</taxon>
        <taxon>Viridiplantae</taxon>
        <taxon>Streptophyta</taxon>
        <taxon>Embryophyta</taxon>
        <taxon>Tracheophyta</taxon>
        <taxon>Spermatophyta</taxon>
        <taxon>Magnoliopsida</taxon>
        <taxon>eudicotyledons</taxon>
        <taxon>Gunneridae</taxon>
        <taxon>Pentapetalae</taxon>
        <taxon>rosids</taxon>
        <taxon>malvids</taxon>
        <taxon>Malvales</taxon>
        <taxon>Malvaceae</taxon>
        <taxon>Malvoideae</taxon>
        <taxon>Hibiscus</taxon>
    </lineage>
</organism>
<keyword evidence="2" id="KW-1185">Reference proteome</keyword>